<gene>
    <name evidence="1" type="ORF">E2C01_005228</name>
</gene>
<organism evidence="1 2">
    <name type="scientific">Portunus trituberculatus</name>
    <name type="common">Swimming crab</name>
    <name type="synonym">Neptunus trituberculatus</name>
    <dbReference type="NCBI Taxonomy" id="210409"/>
    <lineage>
        <taxon>Eukaryota</taxon>
        <taxon>Metazoa</taxon>
        <taxon>Ecdysozoa</taxon>
        <taxon>Arthropoda</taxon>
        <taxon>Crustacea</taxon>
        <taxon>Multicrustacea</taxon>
        <taxon>Malacostraca</taxon>
        <taxon>Eumalacostraca</taxon>
        <taxon>Eucarida</taxon>
        <taxon>Decapoda</taxon>
        <taxon>Pleocyemata</taxon>
        <taxon>Brachyura</taxon>
        <taxon>Eubrachyura</taxon>
        <taxon>Portunoidea</taxon>
        <taxon>Portunidae</taxon>
        <taxon>Portuninae</taxon>
        <taxon>Portunus</taxon>
    </lineage>
</organism>
<evidence type="ECO:0000313" key="2">
    <source>
        <dbReference type="Proteomes" id="UP000324222"/>
    </source>
</evidence>
<proteinExistence type="predicted"/>
<dbReference type="EMBL" id="VSRR010000220">
    <property type="protein sequence ID" value="MPC12529.1"/>
    <property type="molecule type" value="Genomic_DNA"/>
</dbReference>
<reference evidence="1 2" key="1">
    <citation type="submission" date="2019-05" db="EMBL/GenBank/DDBJ databases">
        <title>Another draft genome of Portunus trituberculatus and its Hox gene families provides insights of decapod evolution.</title>
        <authorList>
            <person name="Jeong J.-H."/>
            <person name="Song I."/>
            <person name="Kim S."/>
            <person name="Choi T."/>
            <person name="Kim D."/>
            <person name="Ryu S."/>
            <person name="Kim W."/>
        </authorList>
    </citation>
    <scope>NUCLEOTIDE SEQUENCE [LARGE SCALE GENOMIC DNA]</scope>
    <source>
        <tissue evidence="1">Muscle</tissue>
    </source>
</reference>
<sequence>MRSGSGGRALLCLSSPAEAVRRPALKAREPRTPFRAKRTSPELPTAHGAAVCRAGYSPFHCFTAGSHQLVVLSDLGADKGLFPSPPPRRKIDAAVPSRASQRLFPPPSMPKPLLLSSFLFP</sequence>
<dbReference type="AlphaFoldDB" id="A0A5B7CST1"/>
<protein>
    <submittedName>
        <fullName evidence="1">Uncharacterized protein</fullName>
    </submittedName>
</protein>
<comment type="caution">
    <text evidence="1">The sequence shown here is derived from an EMBL/GenBank/DDBJ whole genome shotgun (WGS) entry which is preliminary data.</text>
</comment>
<evidence type="ECO:0000313" key="1">
    <source>
        <dbReference type="EMBL" id="MPC12529.1"/>
    </source>
</evidence>
<dbReference type="Proteomes" id="UP000324222">
    <property type="component" value="Unassembled WGS sequence"/>
</dbReference>
<keyword evidence="2" id="KW-1185">Reference proteome</keyword>
<accession>A0A5B7CST1</accession>
<name>A0A5B7CST1_PORTR</name>